<evidence type="ECO:0000256" key="1">
    <source>
        <dbReference type="SAM" id="Phobius"/>
    </source>
</evidence>
<keyword evidence="1" id="KW-1133">Transmembrane helix</keyword>
<name>A0A6G1Q5W6_CHAAH</name>
<sequence length="50" mass="5786">MRDFDHRSSEILFLCVCVCMSHSTLTLSVFIKMIPNRTSILDSFTRCQVC</sequence>
<keyword evidence="1" id="KW-0472">Membrane</keyword>
<accession>A0A6G1Q5W6</accession>
<evidence type="ECO:0000313" key="2">
    <source>
        <dbReference type="EMBL" id="KAF3697897.1"/>
    </source>
</evidence>
<dbReference type="AlphaFoldDB" id="A0A6G1Q5W6"/>
<protein>
    <submittedName>
        <fullName evidence="2">Uncharacterized protein</fullName>
    </submittedName>
</protein>
<keyword evidence="1" id="KW-0812">Transmembrane</keyword>
<evidence type="ECO:0000313" key="3">
    <source>
        <dbReference type="Proteomes" id="UP000503349"/>
    </source>
</evidence>
<keyword evidence="3" id="KW-1185">Reference proteome</keyword>
<reference evidence="2 3" key="1">
    <citation type="submission" date="2019-02" db="EMBL/GenBank/DDBJ databases">
        <title>Opniocepnalus argus genome.</title>
        <authorList>
            <person name="Zhou C."/>
            <person name="Xiao S."/>
        </authorList>
    </citation>
    <scope>NUCLEOTIDE SEQUENCE [LARGE SCALE GENOMIC DNA]</scope>
    <source>
        <strain evidence="2">OARG1902GOOAL</strain>
        <tissue evidence="2">Muscle</tissue>
    </source>
</reference>
<gene>
    <name evidence="2" type="ORF">EXN66_Car013578</name>
</gene>
<feature type="transmembrane region" description="Helical" evidence="1">
    <location>
        <begin position="12"/>
        <end position="34"/>
    </location>
</feature>
<proteinExistence type="predicted"/>
<organism evidence="2 3">
    <name type="scientific">Channa argus</name>
    <name type="common">Northern snakehead</name>
    <name type="synonym">Ophicephalus argus</name>
    <dbReference type="NCBI Taxonomy" id="215402"/>
    <lineage>
        <taxon>Eukaryota</taxon>
        <taxon>Metazoa</taxon>
        <taxon>Chordata</taxon>
        <taxon>Craniata</taxon>
        <taxon>Vertebrata</taxon>
        <taxon>Euteleostomi</taxon>
        <taxon>Actinopterygii</taxon>
        <taxon>Neopterygii</taxon>
        <taxon>Teleostei</taxon>
        <taxon>Neoteleostei</taxon>
        <taxon>Acanthomorphata</taxon>
        <taxon>Anabantaria</taxon>
        <taxon>Anabantiformes</taxon>
        <taxon>Channoidei</taxon>
        <taxon>Channidae</taxon>
        <taxon>Channa</taxon>
    </lineage>
</organism>
<dbReference type="Proteomes" id="UP000503349">
    <property type="component" value="Chromosome 13"/>
</dbReference>
<reference evidence="3" key="2">
    <citation type="submission" date="2019-02" db="EMBL/GenBank/DDBJ databases">
        <title>Opniocepnalus argus Var Kimnra genome.</title>
        <authorList>
            <person name="Zhou C."/>
            <person name="Xiao S."/>
        </authorList>
    </citation>
    <scope>NUCLEOTIDE SEQUENCE [LARGE SCALE GENOMIC DNA]</scope>
</reference>
<dbReference type="EMBL" id="CM015724">
    <property type="protein sequence ID" value="KAF3697897.1"/>
    <property type="molecule type" value="Genomic_DNA"/>
</dbReference>